<name>A0A7L6N6A3_9MOLU</name>
<sequence>MEYSNPKKIDFKFSKISFGAWQLGNRFDFDEMKEESAIKLVQSAFQEGITLFDTAPNYGKGQSEVILGKALKGIRNKVFINTKFGHDSHGQTNFDVERLEFSVKESLIRLQTDYIDSVILHNPGREMLYGDHPIYKELNRLKQLGLIKHYGVSVDWPEELEIVLKENNLDVIELMFNIIHQSPKIWFDEIEKQGILLMIKVPLDSGWLSGKYTKETIFKGVRSRWTQDNIKTRLEIVDRIKEIVGEDILHASLKYILNYDAVSCVIPGIRTEDHLISNLKTLEYDLSIDIQKELESLYESYIKYQNTPW</sequence>
<dbReference type="Gene3D" id="3.20.20.100">
    <property type="entry name" value="NADP-dependent oxidoreductase domain"/>
    <property type="match status" value="1"/>
</dbReference>
<feature type="domain" description="NADP-dependent oxidoreductase" evidence="1">
    <location>
        <begin position="15"/>
        <end position="298"/>
    </location>
</feature>
<dbReference type="Proteomes" id="UP000512167">
    <property type="component" value="Chromosome"/>
</dbReference>
<gene>
    <name evidence="2" type="ORF">HF295_07895</name>
</gene>
<dbReference type="RefSeq" id="WP_312031626.1">
    <property type="nucleotide sequence ID" value="NZ_CP051151.1"/>
</dbReference>
<evidence type="ECO:0000313" key="3">
    <source>
        <dbReference type="Proteomes" id="UP000512167"/>
    </source>
</evidence>
<dbReference type="KEGG" id="tbk:HF295_07895"/>
<dbReference type="InterPro" id="IPR053135">
    <property type="entry name" value="AKR2_Oxidoreductase"/>
</dbReference>
<reference evidence="2 3" key="1">
    <citation type="submission" date="2020-04" db="EMBL/GenBank/DDBJ databases">
        <authorList>
            <person name="Zheng R.K."/>
            <person name="Sun C.M."/>
        </authorList>
    </citation>
    <scope>NUCLEOTIDE SEQUENCE [LARGE SCALE GENOMIC DNA]</scope>
    <source>
        <strain evidence="3">zrk29</strain>
    </source>
</reference>
<dbReference type="PANTHER" id="PTHR43312:SF1">
    <property type="entry name" value="NADP-DEPENDENT OXIDOREDUCTASE DOMAIN-CONTAINING PROTEIN"/>
    <property type="match status" value="1"/>
</dbReference>
<dbReference type="PANTHER" id="PTHR43312">
    <property type="entry name" value="D-THREO-ALDOSE 1-DEHYDROGENASE"/>
    <property type="match status" value="1"/>
</dbReference>
<dbReference type="SUPFAM" id="SSF51430">
    <property type="entry name" value="NAD(P)-linked oxidoreductase"/>
    <property type="match status" value="1"/>
</dbReference>
<dbReference type="InterPro" id="IPR023210">
    <property type="entry name" value="NADP_OxRdtase_dom"/>
</dbReference>
<dbReference type="InterPro" id="IPR036812">
    <property type="entry name" value="NAD(P)_OxRdtase_dom_sf"/>
</dbReference>
<keyword evidence="3" id="KW-1185">Reference proteome</keyword>
<proteinExistence type="predicted"/>
<accession>A0A7L6N6A3</accession>
<dbReference type="CDD" id="cd19086">
    <property type="entry name" value="AKR_AKR11C1"/>
    <property type="match status" value="1"/>
</dbReference>
<dbReference type="EMBL" id="CP051151">
    <property type="protein sequence ID" value="QLY40778.1"/>
    <property type="molecule type" value="Genomic_DNA"/>
</dbReference>
<protein>
    <submittedName>
        <fullName evidence="2">Aldo/keto reductase</fullName>
    </submittedName>
</protein>
<evidence type="ECO:0000259" key="1">
    <source>
        <dbReference type="Pfam" id="PF00248"/>
    </source>
</evidence>
<dbReference type="Pfam" id="PF00248">
    <property type="entry name" value="Aldo_ket_red"/>
    <property type="match status" value="1"/>
</dbReference>
<dbReference type="AlphaFoldDB" id="A0A7L6N6A3"/>
<organism evidence="2 3">
    <name type="scientific">Hujiaoplasma nucleasis</name>
    <dbReference type="NCBI Taxonomy" id="2725268"/>
    <lineage>
        <taxon>Bacteria</taxon>
        <taxon>Bacillati</taxon>
        <taxon>Mycoplasmatota</taxon>
        <taxon>Mollicutes</taxon>
        <taxon>Candidatus Izemoplasmatales</taxon>
        <taxon>Hujiaoplasmataceae</taxon>
        <taxon>Hujiaoplasma</taxon>
    </lineage>
</organism>
<evidence type="ECO:0000313" key="2">
    <source>
        <dbReference type="EMBL" id="QLY40778.1"/>
    </source>
</evidence>